<proteinExistence type="predicted"/>
<feature type="non-terminal residue" evidence="1">
    <location>
        <position position="86"/>
    </location>
</feature>
<dbReference type="EMBL" id="BARU01035019">
    <property type="protein sequence ID" value="GAH70247.1"/>
    <property type="molecule type" value="Genomic_DNA"/>
</dbReference>
<organism evidence="1">
    <name type="scientific">marine sediment metagenome</name>
    <dbReference type="NCBI Taxonomy" id="412755"/>
    <lineage>
        <taxon>unclassified sequences</taxon>
        <taxon>metagenomes</taxon>
        <taxon>ecological metagenomes</taxon>
    </lineage>
</organism>
<sequence length="86" mass="9833">MQKLQGLATSDFDVKSRVVVGRIEVDITGWNNFEELPDVKSCNISSNLIDEVMLFSASSFTITCLNTNDRYSWLDTGATYYNWLRQ</sequence>
<comment type="caution">
    <text evidence="1">The sequence shown here is derived from an EMBL/GenBank/DDBJ whole genome shotgun (WGS) entry which is preliminary data.</text>
</comment>
<evidence type="ECO:0000313" key="1">
    <source>
        <dbReference type="EMBL" id="GAH70247.1"/>
    </source>
</evidence>
<reference evidence="1" key="1">
    <citation type="journal article" date="2014" name="Front. Microbiol.">
        <title>High frequency of phylogenetically diverse reductive dehalogenase-homologous genes in deep subseafloor sedimentary metagenomes.</title>
        <authorList>
            <person name="Kawai M."/>
            <person name="Futagami T."/>
            <person name="Toyoda A."/>
            <person name="Takaki Y."/>
            <person name="Nishi S."/>
            <person name="Hori S."/>
            <person name="Arai W."/>
            <person name="Tsubouchi T."/>
            <person name="Morono Y."/>
            <person name="Uchiyama I."/>
            <person name="Ito T."/>
            <person name="Fujiyama A."/>
            <person name="Inagaki F."/>
            <person name="Takami H."/>
        </authorList>
    </citation>
    <scope>NUCLEOTIDE SEQUENCE</scope>
    <source>
        <strain evidence="1">Expedition CK06-06</strain>
    </source>
</reference>
<accession>X1HL89</accession>
<name>X1HL89_9ZZZZ</name>
<gene>
    <name evidence="1" type="ORF">S03H2_54880</name>
</gene>
<dbReference type="AlphaFoldDB" id="X1HL89"/>
<protein>
    <submittedName>
        <fullName evidence="1">Uncharacterized protein</fullName>
    </submittedName>
</protein>